<evidence type="ECO:0000313" key="3">
    <source>
        <dbReference type="Proteomes" id="UP000308671"/>
    </source>
</evidence>
<accession>A0A4S8RII8</accession>
<feature type="compositionally biased region" description="Basic and acidic residues" evidence="1">
    <location>
        <begin position="150"/>
        <end position="161"/>
    </location>
</feature>
<feature type="region of interest" description="Disordered" evidence="1">
    <location>
        <begin position="1"/>
        <end position="468"/>
    </location>
</feature>
<reference evidence="2 3" key="1">
    <citation type="submission" date="2017-12" db="EMBL/GenBank/DDBJ databases">
        <title>Comparative genomics of Botrytis spp.</title>
        <authorList>
            <person name="Valero-Jimenez C.A."/>
            <person name="Tapia P."/>
            <person name="Veloso J."/>
            <person name="Silva-Moreno E."/>
            <person name="Staats M."/>
            <person name="Valdes J.H."/>
            <person name="Van Kan J.A.L."/>
        </authorList>
    </citation>
    <scope>NUCLEOTIDE SEQUENCE [LARGE SCALE GENOMIC DNA]</scope>
    <source>
        <strain evidence="2 3">MUCL435</strain>
    </source>
</reference>
<dbReference type="OrthoDB" id="10455811at2759"/>
<feature type="compositionally biased region" description="Basic and acidic residues" evidence="1">
    <location>
        <begin position="177"/>
        <end position="187"/>
    </location>
</feature>
<feature type="compositionally biased region" description="Basic and acidic residues" evidence="1">
    <location>
        <begin position="278"/>
        <end position="291"/>
    </location>
</feature>
<evidence type="ECO:0000313" key="2">
    <source>
        <dbReference type="EMBL" id="THV54499.1"/>
    </source>
</evidence>
<feature type="compositionally biased region" description="Basic and acidic residues" evidence="1">
    <location>
        <begin position="410"/>
        <end position="425"/>
    </location>
</feature>
<feature type="compositionally biased region" description="Basic and acidic residues" evidence="1">
    <location>
        <begin position="234"/>
        <end position="243"/>
    </location>
</feature>
<feature type="compositionally biased region" description="Low complexity" evidence="1">
    <location>
        <begin position="36"/>
        <end position="81"/>
    </location>
</feature>
<feature type="compositionally biased region" description="Basic and acidic residues" evidence="1">
    <location>
        <begin position="197"/>
        <end position="217"/>
    </location>
</feature>
<protein>
    <submittedName>
        <fullName evidence="2">Uncharacterized protein</fullName>
    </submittedName>
</protein>
<dbReference type="AlphaFoldDB" id="A0A4S8RII8"/>
<gene>
    <name evidence="2" type="ORF">BGAL_0025g00190</name>
</gene>
<comment type="caution">
    <text evidence="2">The sequence shown here is derived from an EMBL/GenBank/DDBJ whole genome shotgun (WGS) entry which is preliminary data.</text>
</comment>
<feature type="compositionally biased region" description="Basic and acidic residues" evidence="1">
    <location>
        <begin position="126"/>
        <end position="143"/>
    </location>
</feature>
<sequence>MPTDDRTQQWLLQVKQEERRERERERERERLERHPATTPRTPPRSVASFASSSAPRSSKPPKVSSRKAPSTTSTKPSKAPSNVVKKDERLRGHSVWGGSEYARGDDGEHDDQSRYEDAQPFQSGHRGRDQKSRGQSHRERSPEPSDYSEEYDKRTIRRSEEEGWCGEPTEMSYCSAENDRETVRQSDHGGSTRSYHRNRDDREPREKLPRGDRESAKSNHGGTQGERKSRKQPHREGSYREESPIPSNSGRGDNRGPREKLPRGDRESAKSNYGGTQGERESRKQAYREESPIPSNSGRGDNRRRDREQSHNKDEGRDGKPPSKSGRNSIKPEKPITDGGSDDSRSRREGDRGRDGEKNAYSGADKNQAQPLNDIPESCDDSSGSSYSDDEDRGTRDPKVTTNWQAAGDFIRKSKNFESVRDVPKGKVLASKSGFVRRPKNKKPNVEREEPKRQTQDARLKTARTWGK</sequence>
<name>A0A4S8RII8_9HELO</name>
<organism evidence="2 3">
    <name type="scientific">Botrytis galanthina</name>
    <dbReference type="NCBI Taxonomy" id="278940"/>
    <lineage>
        <taxon>Eukaryota</taxon>
        <taxon>Fungi</taxon>
        <taxon>Dikarya</taxon>
        <taxon>Ascomycota</taxon>
        <taxon>Pezizomycotina</taxon>
        <taxon>Leotiomycetes</taxon>
        <taxon>Helotiales</taxon>
        <taxon>Sclerotiniaceae</taxon>
        <taxon>Botrytis</taxon>
    </lineage>
</organism>
<feature type="compositionally biased region" description="Basic and acidic residues" evidence="1">
    <location>
        <begin position="102"/>
        <end position="117"/>
    </location>
</feature>
<evidence type="ECO:0000256" key="1">
    <source>
        <dbReference type="SAM" id="MobiDB-lite"/>
    </source>
</evidence>
<proteinExistence type="predicted"/>
<dbReference type="Proteomes" id="UP000308671">
    <property type="component" value="Unassembled WGS sequence"/>
</dbReference>
<feature type="compositionally biased region" description="Basic and acidic residues" evidence="1">
    <location>
        <begin position="15"/>
        <end position="35"/>
    </location>
</feature>
<feature type="compositionally biased region" description="Basic and acidic residues" evidence="1">
    <location>
        <begin position="300"/>
        <end position="321"/>
    </location>
</feature>
<feature type="compositionally biased region" description="Basic and acidic residues" evidence="1">
    <location>
        <begin position="330"/>
        <end position="358"/>
    </location>
</feature>
<feature type="compositionally biased region" description="Basic and acidic residues" evidence="1">
    <location>
        <begin position="444"/>
        <end position="460"/>
    </location>
</feature>
<dbReference type="EMBL" id="PQXL01000025">
    <property type="protein sequence ID" value="THV54499.1"/>
    <property type="molecule type" value="Genomic_DNA"/>
</dbReference>
<feature type="compositionally biased region" description="Basic and acidic residues" evidence="1">
    <location>
        <begin position="252"/>
        <end position="269"/>
    </location>
</feature>
<keyword evidence="3" id="KW-1185">Reference proteome</keyword>